<dbReference type="RefSeq" id="WP_054964493.1">
    <property type="nucleotide sequence ID" value="NZ_LJCQ01000375.1"/>
</dbReference>
<comment type="subcellular location">
    <subcellularLocation>
        <location evidence="5">Cell membrane</location>
        <topology evidence="5">Multi-pass membrane protein</topology>
    </subcellularLocation>
    <subcellularLocation>
        <location evidence="1">Membrane</location>
        <topology evidence="1">Multi-pass membrane protein</topology>
    </subcellularLocation>
</comment>
<keyword evidence="4 5" id="KW-0472">Membrane</keyword>
<proteinExistence type="inferred from homology"/>
<dbReference type="GO" id="GO:0005886">
    <property type="term" value="C:plasma membrane"/>
    <property type="evidence" value="ECO:0007669"/>
    <property type="project" value="UniProtKB-SubCell"/>
</dbReference>
<dbReference type="PANTHER" id="PTHR42744:SF1">
    <property type="entry name" value="BINDING-PROTEIN-DEPENDENT TRANSPORT SYSTEMS INNER MEMBRANE COMPONENT"/>
    <property type="match status" value="1"/>
</dbReference>
<feature type="domain" description="ABC transmembrane type-1" evidence="6">
    <location>
        <begin position="324"/>
        <end position="519"/>
    </location>
</feature>
<organism evidence="7 10">
    <name type="scientific">Acidiplasma aeolicum</name>
    <dbReference type="NCBI Taxonomy" id="507754"/>
    <lineage>
        <taxon>Archaea</taxon>
        <taxon>Methanobacteriati</taxon>
        <taxon>Thermoplasmatota</taxon>
        <taxon>Thermoplasmata</taxon>
        <taxon>Thermoplasmatales</taxon>
        <taxon>Ferroplasmaceae</taxon>
        <taxon>Acidiplasma</taxon>
    </lineage>
</organism>
<reference evidence="8 9" key="2">
    <citation type="submission" date="2015-09" db="EMBL/GenBank/DDBJ databases">
        <title>Heavy metals and arsenic resistance mechanisms in polyextremophilic archaea of the family Ferroplasmaceae.</title>
        <authorList>
            <person name="Bulaev A.G."/>
            <person name="Kanygina A.V."/>
        </authorList>
    </citation>
    <scope>NUCLEOTIDE SEQUENCE [LARGE SCALE GENOMIC DNA]</scope>
    <source>
        <strain evidence="8 9">VT</strain>
    </source>
</reference>
<dbReference type="SUPFAM" id="SSF161098">
    <property type="entry name" value="MetI-like"/>
    <property type="match status" value="2"/>
</dbReference>
<dbReference type="CDD" id="cd06261">
    <property type="entry name" value="TM_PBP2"/>
    <property type="match status" value="1"/>
</dbReference>
<dbReference type="OrthoDB" id="50379at2157"/>
<feature type="transmembrane region" description="Helical" evidence="5">
    <location>
        <begin position="184"/>
        <end position="204"/>
    </location>
</feature>
<accession>A0A0P9F308</accession>
<keyword evidence="3 5" id="KW-1133">Transmembrane helix</keyword>
<dbReference type="PATRIC" id="fig|507754.4.peg.97"/>
<keyword evidence="2 5" id="KW-0812">Transmembrane</keyword>
<keyword evidence="5" id="KW-0813">Transport</keyword>
<feature type="transmembrane region" description="Helical" evidence="5">
    <location>
        <begin position="277"/>
        <end position="304"/>
    </location>
</feature>
<evidence type="ECO:0000256" key="3">
    <source>
        <dbReference type="ARBA" id="ARBA00022989"/>
    </source>
</evidence>
<dbReference type="GO" id="GO:0055085">
    <property type="term" value="P:transmembrane transport"/>
    <property type="evidence" value="ECO:0007669"/>
    <property type="project" value="InterPro"/>
</dbReference>
<feature type="transmembrane region" description="Helical" evidence="5">
    <location>
        <begin position="77"/>
        <end position="96"/>
    </location>
</feature>
<feature type="transmembrane region" description="Helical" evidence="5">
    <location>
        <begin position="500"/>
        <end position="520"/>
    </location>
</feature>
<evidence type="ECO:0000313" key="10">
    <source>
        <dbReference type="Proteomes" id="UP000050515"/>
    </source>
</evidence>
<comment type="caution">
    <text evidence="7">The sequence shown here is derived from an EMBL/GenBank/DDBJ whole genome shotgun (WGS) entry which is preliminary data.</text>
</comment>
<evidence type="ECO:0000259" key="6">
    <source>
        <dbReference type="PROSITE" id="PS50928"/>
    </source>
</evidence>
<protein>
    <submittedName>
        <fullName evidence="7">Sugar ABC transporter permease</fullName>
    </submittedName>
</protein>
<dbReference type="PROSITE" id="PS50928">
    <property type="entry name" value="ABC_TM1"/>
    <property type="match status" value="1"/>
</dbReference>
<reference evidence="7 10" key="1">
    <citation type="submission" date="2015-09" db="EMBL/GenBank/DDBJ databases">
        <title>Draft genome sequence of Acidiplasma aeolicum DSM 18409.</title>
        <authorList>
            <person name="Hemp J."/>
        </authorList>
    </citation>
    <scope>NUCLEOTIDE SEQUENCE [LARGE SCALE GENOMIC DNA]</scope>
    <source>
        <strain evidence="7 10">V</strain>
    </source>
</reference>
<evidence type="ECO:0000313" key="8">
    <source>
        <dbReference type="EMBL" id="KQB34409.1"/>
    </source>
</evidence>
<evidence type="ECO:0000256" key="5">
    <source>
        <dbReference type="RuleBase" id="RU363032"/>
    </source>
</evidence>
<sequence>MNQIVLIILAVMATAGRVIGLILISILTGWFLAYASIKSKFFENTYIILIEIFESVPVITFFPVVLIIFIDRVGGPLGVEMAADFLVFTAVVWNIWMGEYQAFKTVPREMVEVVENSKYKLFGKLRTLYIPFSIPRIAANLFPSVSDGFFYITVSEVFEVGIHTYQTFGIGSVLDTFVADGNTFLIEMSLLILGIIIVAIILILREFSKYAVSRYTLDNDAPVLKRGRINLRETARVFAVISKNPFSRLSRYYKYRENESHEETYEKKVKKQKYLKYIYAAAGIFLLILILYAAVSTIISVKYNEWMYLFSKTKMLLTGLGFDYLRVLTILLVSMAIAIFLGYYLAVNKHAELVGIPLIQTLSAYPAPIYFPFIFIATEPFMFSVFGGTANELYVLFLGFVSTFYYVFYSFWMGVKAMPAEYWEITRNLKLGYFKKMRKVIIPSTFPYMISGISSTINSAWGGLMIGEYWPHIYGTHSLYVHEGLMKTIDVATGTGNIALAAWGSFIFGIIVAIYSVVFTRKMMDLAQKKYVAEEGVYAA</sequence>
<dbReference type="Gene3D" id="1.10.3720.10">
    <property type="entry name" value="MetI-like"/>
    <property type="match status" value="2"/>
</dbReference>
<keyword evidence="9" id="KW-1185">Reference proteome</keyword>
<dbReference type="AlphaFoldDB" id="A0A0P9F308"/>
<gene>
    <name evidence="8" type="ORF">AOG54_01110</name>
    <name evidence="7" type="ORF">SE19_08190</name>
</gene>
<dbReference type="Pfam" id="PF00528">
    <property type="entry name" value="BPD_transp_1"/>
    <property type="match status" value="1"/>
</dbReference>
<dbReference type="EMBL" id="LKBG01000242">
    <property type="protein sequence ID" value="KQB34409.1"/>
    <property type="molecule type" value="Genomic_DNA"/>
</dbReference>
<evidence type="ECO:0000313" key="9">
    <source>
        <dbReference type="Proteomes" id="UP000050320"/>
    </source>
</evidence>
<evidence type="ECO:0000256" key="2">
    <source>
        <dbReference type="ARBA" id="ARBA00022692"/>
    </source>
</evidence>
<feature type="transmembrane region" description="Helical" evidence="5">
    <location>
        <begin position="324"/>
        <end position="346"/>
    </location>
</feature>
<feature type="transmembrane region" description="Helical" evidence="5">
    <location>
        <begin position="440"/>
        <end position="461"/>
    </location>
</feature>
<evidence type="ECO:0000313" key="7">
    <source>
        <dbReference type="EMBL" id="KPV45823.1"/>
    </source>
</evidence>
<dbReference type="InterPro" id="IPR000515">
    <property type="entry name" value="MetI-like"/>
</dbReference>
<dbReference type="EMBL" id="LJCQ01000375">
    <property type="protein sequence ID" value="KPV45823.1"/>
    <property type="molecule type" value="Genomic_DNA"/>
</dbReference>
<dbReference type="PANTHER" id="PTHR42744">
    <property type="entry name" value="BINDING-PROTEIN-DEPENDENT TRANSPORT SYSTEMS INNER MEMBRANE COMPONENT"/>
    <property type="match status" value="1"/>
</dbReference>
<name>A0A0P9F308_9ARCH</name>
<dbReference type="Proteomes" id="UP000050515">
    <property type="component" value="Unassembled WGS sequence"/>
</dbReference>
<dbReference type="Proteomes" id="UP000050320">
    <property type="component" value="Unassembled WGS sequence"/>
</dbReference>
<feature type="transmembrane region" description="Helical" evidence="5">
    <location>
        <begin position="45"/>
        <end position="70"/>
    </location>
</feature>
<feature type="transmembrane region" description="Helical" evidence="5">
    <location>
        <begin position="7"/>
        <end position="33"/>
    </location>
</feature>
<feature type="transmembrane region" description="Helical" evidence="5">
    <location>
        <begin position="393"/>
        <end position="412"/>
    </location>
</feature>
<evidence type="ECO:0000256" key="1">
    <source>
        <dbReference type="ARBA" id="ARBA00004141"/>
    </source>
</evidence>
<evidence type="ECO:0000256" key="4">
    <source>
        <dbReference type="ARBA" id="ARBA00023136"/>
    </source>
</evidence>
<comment type="similarity">
    <text evidence="5">Belongs to the binding-protein-dependent transport system permease family.</text>
</comment>
<dbReference type="InterPro" id="IPR035906">
    <property type="entry name" value="MetI-like_sf"/>
</dbReference>